<keyword evidence="1" id="KW-1133">Transmembrane helix</keyword>
<dbReference type="Proteomes" id="UP001144612">
    <property type="component" value="Unassembled WGS sequence"/>
</dbReference>
<protein>
    <recommendedName>
        <fullName evidence="4">DUF624 domain-containing protein</fullName>
    </recommendedName>
</protein>
<feature type="transmembrane region" description="Helical" evidence="1">
    <location>
        <begin position="176"/>
        <end position="194"/>
    </location>
</feature>
<reference evidence="2" key="1">
    <citation type="submission" date="2022-12" db="EMBL/GenBank/DDBJ databases">
        <title>Clostridium sp. nov., isolated from industrial wastewater.</title>
        <authorList>
            <person name="Jiayan W."/>
        </authorList>
    </citation>
    <scope>NUCLEOTIDE SEQUENCE</scope>
    <source>
        <strain evidence="2">ZC22-4</strain>
    </source>
</reference>
<feature type="transmembrane region" description="Helical" evidence="1">
    <location>
        <begin position="72"/>
        <end position="89"/>
    </location>
</feature>
<comment type="caution">
    <text evidence="2">The sequence shown here is derived from an EMBL/GenBank/DDBJ whole genome shotgun (WGS) entry which is preliminary data.</text>
</comment>
<evidence type="ECO:0000313" key="2">
    <source>
        <dbReference type="EMBL" id="MCY6958013.1"/>
    </source>
</evidence>
<feature type="transmembrane region" description="Helical" evidence="1">
    <location>
        <begin position="110"/>
        <end position="130"/>
    </location>
</feature>
<evidence type="ECO:0008006" key="4">
    <source>
        <dbReference type="Google" id="ProtNLM"/>
    </source>
</evidence>
<evidence type="ECO:0000256" key="1">
    <source>
        <dbReference type="SAM" id="Phobius"/>
    </source>
</evidence>
<accession>A0ABT4D749</accession>
<feature type="transmembrane region" description="Helical" evidence="1">
    <location>
        <begin position="200"/>
        <end position="221"/>
    </location>
</feature>
<name>A0ABT4D749_9CLOT</name>
<feature type="transmembrane region" description="Helical" evidence="1">
    <location>
        <begin position="45"/>
        <end position="66"/>
    </location>
</feature>
<gene>
    <name evidence="2" type="ORF">OW729_05260</name>
</gene>
<keyword evidence="1" id="KW-0472">Membrane</keyword>
<feature type="transmembrane region" description="Helical" evidence="1">
    <location>
        <begin position="136"/>
        <end position="155"/>
    </location>
</feature>
<proteinExistence type="predicted"/>
<sequence length="243" mass="28958">MLVDNIFPKVNYPDDKKSIEHIIKEYDKVLKYKLKGRLSKTEKPGYIIQFFSIAFVPYIITCSWISLGIRVLYVIPLIFSVIYNIVLFKKVKDSDFEDEKIFYKFENSNIFLLIAFIYGGIFGFQTVLFGKWNNKEYLICFIILALFSLITFMKVRIESPKKFIKQYLYTDNKMPSYSTIIIPIVQLLVSIAYFKKPYFFILILSYIFLVVFSGFVTYGYFEYLQYDKIQELKKQINYIPKEK</sequence>
<organism evidence="2 3">
    <name type="scientific">Clostridium brassicae</name>
    <dbReference type="NCBI Taxonomy" id="2999072"/>
    <lineage>
        <taxon>Bacteria</taxon>
        <taxon>Bacillati</taxon>
        <taxon>Bacillota</taxon>
        <taxon>Clostridia</taxon>
        <taxon>Eubacteriales</taxon>
        <taxon>Clostridiaceae</taxon>
        <taxon>Clostridium</taxon>
    </lineage>
</organism>
<evidence type="ECO:0000313" key="3">
    <source>
        <dbReference type="Proteomes" id="UP001144612"/>
    </source>
</evidence>
<keyword evidence="3" id="KW-1185">Reference proteome</keyword>
<dbReference type="EMBL" id="JAPQFJ010000004">
    <property type="protein sequence ID" value="MCY6958013.1"/>
    <property type="molecule type" value="Genomic_DNA"/>
</dbReference>
<dbReference type="RefSeq" id="WP_268060426.1">
    <property type="nucleotide sequence ID" value="NZ_JAPQFJ010000004.1"/>
</dbReference>
<keyword evidence="1" id="KW-0812">Transmembrane</keyword>